<dbReference type="InterPro" id="IPR010998">
    <property type="entry name" value="Integrase_recombinase_N"/>
</dbReference>
<organism evidence="5">
    <name type="scientific">bioreactor metagenome</name>
    <dbReference type="NCBI Taxonomy" id="1076179"/>
    <lineage>
        <taxon>unclassified sequences</taxon>
        <taxon>metagenomes</taxon>
        <taxon>ecological metagenomes</taxon>
    </lineage>
</organism>
<proteinExistence type="predicted"/>
<evidence type="ECO:0000259" key="4">
    <source>
        <dbReference type="PROSITE" id="PS51900"/>
    </source>
</evidence>
<feature type="domain" description="Core-binding (CB)" evidence="4">
    <location>
        <begin position="55"/>
        <end position="143"/>
    </location>
</feature>
<protein>
    <submittedName>
        <fullName evidence="5">Uncharacterized protein</fullName>
    </submittedName>
</protein>
<evidence type="ECO:0000259" key="3">
    <source>
        <dbReference type="PROSITE" id="PS51898"/>
    </source>
</evidence>
<reference evidence="5" key="1">
    <citation type="submission" date="2019-08" db="EMBL/GenBank/DDBJ databases">
        <authorList>
            <person name="Kucharzyk K."/>
            <person name="Murdoch R.W."/>
            <person name="Higgins S."/>
            <person name="Loffler F."/>
        </authorList>
    </citation>
    <scope>NUCLEOTIDE SEQUENCE</scope>
</reference>
<gene>
    <name evidence="5" type="ORF">SDC9_131130</name>
</gene>
<keyword evidence="2" id="KW-0233">DNA recombination</keyword>
<dbReference type="GO" id="GO:0003677">
    <property type="term" value="F:DNA binding"/>
    <property type="evidence" value="ECO:0007669"/>
    <property type="project" value="UniProtKB-KW"/>
</dbReference>
<evidence type="ECO:0000256" key="1">
    <source>
        <dbReference type="ARBA" id="ARBA00023125"/>
    </source>
</evidence>
<dbReference type="Gene3D" id="1.10.150.130">
    <property type="match status" value="1"/>
</dbReference>
<dbReference type="AlphaFoldDB" id="A0A645D4C9"/>
<name>A0A645D4C9_9ZZZZ</name>
<accession>A0A645D4C9</accession>
<dbReference type="EMBL" id="VSSQ01032707">
    <property type="protein sequence ID" value="MPM84059.1"/>
    <property type="molecule type" value="Genomic_DNA"/>
</dbReference>
<dbReference type="GO" id="GO:0006310">
    <property type="term" value="P:DNA recombination"/>
    <property type="evidence" value="ECO:0007669"/>
    <property type="project" value="UniProtKB-KW"/>
</dbReference>
<dbReference type="InterPro" id="IPR044068">
    <property type="entry name" value="CB"/>
</dbReference>
<dbReference type="Pfam" id="PF00589">
    <property type="entry name" value="Phage_integrase"/>
    <property type="match status" value="1"/>
</dbReference>
<comment type="caution">
    <text evidence="5">The sequence shown here is derived from an EMBL/GenBank/DDBJ whole genome shotgun (WGS) entry which is preliminary data.</text>
</comment>
<feature type="domain" description="Tyr recombinase" evidence="3">
    <location>
        <begin position="155"/>
        <end position="334"/>
    </location>
</feature>
<sequence>MIKPKQLPSGAWRVQMFNKGGNPRYISFTADTANEAVYQALEWKRGRERKAQVGLTVAEAIDQYIDLKDGVLSPTTIANYRGIRRNCLKTLMDVPVKKLTQFMVQQAINEEAKMISPRTHKRHTPKTISNVHGLLSASIHMVDPDFVLRTTLPAKQKNILELPPAKDVIDAVRGTNVELPVLLAVWLSLSMSEIRGIQVSAIRNGFLTIKESVVQVDGKAVSKKATKAFERTRMHAIPPYIMGLIEQTKAWKDGKGYIELRSGKAVTNRFQRVITNAGLPHMRFHDLRHLNASVMVALGVPDLYAMERGGWKTKSTLNRVYQHTFSAERQAVDKKIDEYFESLLF</sequence>
<dbReference type="InterPro" id="IPR013762">
    <property type="entry name" value="Integrase-like_cat_sf"/>
</dbReference>
<keyword evidence="1" id="KW-0238">DNA-binding</keyword>
<evidence type="ECO:0000256" key="2">
    <source>
        <dbReference type="ARBA" id="ARBA00023172"/>
    </source>
</evidence>
<dbReference type="SUPFAM" id="SSF56349">
    <property type="entry name" value="DNA breaking-rejoining enzymes"/>
    <property type="match status" value="1"/>
</dbReference>
<dbReference type="GO" id="GO:0015074">
    <property type="term" value="P:DNA integration"/>
    <property type="evidence" value="ECO:0007669"/>
    <property type="project" value="InterPro"/>
</dbReference>
<dbReference type="PROSITE" id="PS51900">
    <property type="entry name" value="CB"/>
    <property type="match status" value="1"/>
</dbReference>
<dbReference type="CDD" id="cd01189">
    <property type="entry name" value="INT_ICEBs1_C_like"/>
    <property type="match status" value="1"/>
</dbReference>
<dbReference type="PROSITE" id="PS51898">
    <property type="entry name" value="TYR_RECOMBINASE"/>
    <property type="match status" value="1"/>
</dbReference>
<dbReference type="Gene3D" id="1.10.443.10">
    <property type="entry name" value="Intergrase catalytic core"/>
    <property type="match status" value="1"/>
</dbReference>
<evidence type="ECO:0000313" key="5">
    <source>
        <dbReference type="EMBL" id="MPM84059.1"/>
    </source>
</evidence>
<dbReference type="InterPro" id="IPR002104">
    <property type="entry name" value="Integrase_catalytic"/>
</dbReference>
<dbReference type="InterPro" id="IPR011010">
    <property type="entry name" value="DNA_brk_join_enz"/>
</dbReference>